<feature type="region of interest" description="Disordered" evidence="7">
    <location>
        <begin position="117"/>
        <end position="138"/>
    </location>
</feature>
<keyword evidence="3 6" id="KW-0805">Transcription regulation</keyword>
<comment type="subcellular location">
    <subcellularLocation>
        <location evidence="1 6">Nucleus</location>
    </subcellularLocation>
</comment>
<organism evidence="9 10">
    <name type="scientific">Fraxinus pennsylvanica</name>
    <dbReference type="NCBI Taxonomy" id="56036"/>
    <lineage>
        <taxon>Eukaryota</taxon>
        <taxon>Viridiplantae</taxon>
        <taxon>Streptophyta</taxon>
        <taxon>Embryophyta</taxon>
        <taxon>Tracheophyta</taxon>
        <taxon>Spermatophyta</taxon>
        <taxon>Magnoliopsida</taxon>
        <taxon>eudicotyledons</taxon>
        <taxon>Gunneridae</taxon>
        <taxon>Pentapetalae</taxon>
        <taxon>asterids</taxon>
        <taxon>lamiids</taxon>
        <taxon>Lamiales</taxon>
        <taxon>Oleaceae</taxon>
        <taxon>Oleeae</taxon>
        <taxon>Fraxinus</taxon>
    </lineage>
</organism>
<accession>A0AAD2ADJ7</accession>
<evidence type="ECO:0000259" key="8">
    <source>
        <dbReference type="PROSITE" id="PS51754"/>
    </source>
</evidence>
<keyword evidence="10" id="KW-1185">Reference proteome</keyword>
<evidence type="ECO:0000313" key="10">
    <source>
        <dbReference type="Proteomes" id="UP000834106"/>
    </source>
</evidence>
<evidence type="ECO:0000256" key="1">
    <source>
        <dbReference type="ARBA" id="ARBA00004123"/>
    </source>
</evidence>
<gene>
    <name evidence="9" type="ORF">FPE_LOCUS33103</name>
</gene>
<evidence type="ECO:0000256" key="3">
    <source>
        <dbReference type="ARBA" id="ARBA00023015"/>
    </source>
</evidence>
<dbReference type="InterPro" id="IPR006458">
    <property type="entry name" value="Ovate_C"/>
</dbReference>
<dbReference type="Pfam" id="PF04844">
    <property type="entry name" value="Ovate"/>
    <property type="match status" value="1"/>
</dbReference>
<dbReference type="EMBL" id="OU503057">
    <property type="protein sequence ID" value="CAI9785673.1"/>
    <property type="molecule type" value="Genomic_DNA"/>
</dbReference>
<dbReference type="PANTHER" id="PTHR33057">
    <property type="entry name" value="TRANSCRIPTION REPRESSOR OFP7-RELATED"/>
    <property type="match status" value="1"/>
</dbReference>
<evidence type="ECO:0000256" key="2">
    <source>
        <dbReference type="ARBA" id="ARBA00022491"/>
    </source>
</evidence>
<feature type="compositionally biased region" description="Low complexity" evidence="7">
    <location>
        <begin position="117"/>
        <end position="135"/>
    </location>
</feature>
<dbReference type="NCBIfam" id="TIGR01568">
    <property type="entry name" value="A_thal_3678"/>
    <property type="match status" value="1"/>
</dbReference>
<dbReference type="GO" id="GO:0045892">
    <property type="term" value="P:negative regulation of DNA-templated transcription"/>
    <property type="evidence" value="ECO:0007669"/>
    <property type="project" value="UniProtKB-UniRule"/>
</dbReference>
<evidence type="ECO:0000256" key="7">
    <source>
        <dbReference type="SAM" id="MobiDB-lite"/>
    </source>
</evidence>
<keyword evidence="5 6" id="KW-0539">Nucleus</keyword>
<dbReference type="AlphaFoldDB" id="A0AAD2ADJ7"/>
<comment type="function">
    <text evidence="6">Transcriptional repressor that regulates multiple aspects of plant growth and development.</text>
</comment>
<dbReference type="InterPro" id="IPR038933">
    <property type="entry name" value="Ovate"/>
</dbReference>
<evidence type="ECO:0000256" key="4">
    <source>
        <dbReference type="ARBA" id="ARBA00023163"/>
    </source>
</evidence>
<keyword evidence="2 6" id="KW-0678">Repressor</keyword>
<keyword evidence="4 6" id="KW-0804">Transcription</keyword>
<dbReference type="Proteomes" id="UP000834106">
    <property type="component" value="Chromosome 22"/>
</dbReference>
<evidence type="ECO:0000256" key="5">
    <source>
        <dbReference type="ARBA" id="ARBA00023242"/>
    </source>
</evidence>
<feature type="domain" description="OVATE" evidence="8">
    <location>
        <begin position="140"/>
        <end position="203"/>
    </location>
</feature>
<sequence>MPKNRKFCFTKFKSLQSSDEKSLQENHRRPFCNPVAASLLIKNFNSLYDYTNDCSAATTAASVASSTTSDYHYLSDSVSETVTTKIADFASAFASQRFFFSSPGLSNSIVESTSVSTSLASNPSSSTGSPPESDSVAVPVPTYSVDPFTDFRRSMQAIVEARELIDVNSNWDYLHELLMRYLSLNPKTTHKFIIEAFADLLVSMMTPPAPESSRQK</sequence>
<evidence type="ECO:0000313" key="9">
    <source>
        <dbReference type="EMBL" id="CAI9785673.1"/>
    </source>
</evidence>
<dbReference type="GO" id="GO:0005634">
    <property type="term" value="C:nucleus"/>
    <property type="evidence" value="ECO:0007669"/>
    <property type="project" value="UniProtKB-SubCell"/>
</dbReference>
<protein>
    <recommendedName>
        <fullName evidence="6">Transcription repressor</fullName>
    </recommendedName>
    <alternativeName>
        <fullName evidence="6">Ovate family protein</fullName>
    </alternativeName>
</protein>
<name>A0AAD2ADJ7_9LAMI</name>
<dbReference type="PROSITE" id="PS51754">
    <property type="entry name" value="OVATE"/>
    <property type="match status" value="1"/>
</dbReference>
<evidence type="ECO:0000256" key="6">
    <source>
        <dbReference type="RuleBase" id="RU367028"/>
    </source>
</evidence>
<proteinExistence type="predicted"/>
<dbReference type="PANTHER" id="PTHR33057:SF21">
    <property type="entry name" value="TRANSCRIPTION REPRESSOR"/>
    <property type="match status" value="1"/>
</dbReference>
<reference evidence="9" key="1">
    <citation type="submission" date="2023-05" db="EMBL/GenBank/DDBJ databases">
        <authorList>
            <person name="Huff M."/>
        </authorList>
    </citation>
    <scope>NUCLEOTIDE SEQUENCE</scope>
</reference>